<dbReference type="NCBIfam" id="TIGR00756">
    <property type="entry name" value="PPR"/>
    <property type="match status" value="1"/>
</dbReference>
<dbReference type="AlphaFoldDB" id="A0A9D4UXH7"/>
<proteinExistence type="predicted"/>
<evidence type="ECO:0000256" key="1">
    <source>
        <dbReference type="ARBA" id="ARBA00022737"/>
    </source>
</evidence>
<dbReference type="PANTHER" id="PTHR24015:SF548">
    <property type="entry name" value="OS08G0340900 PROTEIN"/>
    <property type="match status" value="1"/>
</dbReference>
<evidence type="ECO:0000313" key="3">
    <source>
        <dbReference type="Proteomes" id="UP000886520"/>
    </source>
</evidence>
<evidence type="ECO:0000313" key="2">
    <source>
        <dbReference type="EMBL" id="KAI5075829.1"/>
    </source>
</evidence>
<dbReference type="Proteomes" id="UP000886520">
    <property type="component" value="Chromosome 9"/>
</dbReference>
<reference evidence="2" key="1">
    <citation type="submission" date="2021-01" db="EMBL/GenBank/DDBJ databases">
        <title>Adiantum capillus-veneris genome.</title>
        <authorList>
            <person name="Fang Y."/>
            <person name="Liao Q."/>
        </authorList>
    </citation>
    <scope>NUCLEOTIDE SEQUENCE</scope>
    <source>
        <strain evidence="2">H3</strain>
        <tissue evidence="2">Leaf</tissue>
    </source>
</reference>
<keyword evidence="3" id="KW-1185">Reference proteome</keyword>
<dbReference type="Gene3D" id="1.25.40.10">
    <property type="entry name" value="Tetratricopeptide repeat domain"/>
    <property type="match status" value="2"/>
</dbReference>
<accession>A0A9D4UXH7</accession>
<dbReference type="Pfam" id="PF01535">
    <property type="entry name" value="PPR"/>
    <property type="match status" value="2"/>
</dbReference>
<protein>
    <recommendedName>
        <fullName evidence="4">Pentatricopeptide repeat-containing protein</fullName>
    </recommendedName>
</protein>
<name>A0A9D4UXH7_ADICA</name>
<dbReference type="PANTHER" id="PTHR24015">
    <property type="entry name" value="OS07G0578800 PROTEIN-RELATED"/>
    <property type="match status" value="1"/>
</dbReference>
<dbReference type="InterPro" id="IPR002885">
    <property type="entry name" value="PPR_rpt"/>
</dbReference>
<feature type="non-terminal residue" evidence="2">
    <location>
        <position position="175"/>
    </location>
</feature>
<dbReference type="InterPro" id="IPR011990">
    <property type="entry name" value="TPR-like_helical_dom_sf"/>
</dbReference>
<sequence>MCAAYLLRLCGRDKALCLGKQVHHVLCCNQMETDKYIGVVLVEMYLKCDAITDACSIFFSLHVHSTFSWNLMIRSYTSQGQDAEALLCLHQILAESCLADKFTYVSLLSSCVNLADLGETQRIHTCILSGLHQSDIIVRNALINTYAKCGNIIGAQIIFDTMCERDSFSWDTLIG</sequence>
<comment type="caution">
    <text evidence="2">The sequence shown here is derived from an EMBL/GenBank/DDBJ whole genome shotgun (WGS) entry which is preliminary data.</text>
</comment>
<organism evidence="2 3">
    <name type="scientific">Adiantum capillus-veneris</name>
    <name type="common">Maidenhair fern</name>
    <dbReference type="NCBI Taxonomy" id="13818"/>
    <lineage>
        <taxon>Eukaryota</taxon>
        <taxon>Viridiplantae</taxon>
        <taxon>Streptophyta</taxon>
        <taxon>Embryophyta</taxon>
        <taxon>Tracheophyta</taxon>
        <taxon>Polypodiopsida</taxon>
        <taxon>Polypodiidae</taxon>
        <taxon>Polypodiales</taxon>
        <taxon>Pteridineae</taxon>
        <taxon>Pteridaceae</taxon>
        <taxon>Vittarioideae</taxon>
        <taxon>Adiantum</taxon>
    </lineage>
</organism>
<dbReference type="EMBL" id="JABFUD020000009">
    <property type="protein sequence ID" value="KAI5075829.1"/>
    <property type="molecule type" value="Genomic_DNA"/>
</dbReference>
<dbReference type="GO" id="GO:0009451">
    <property type="term" value="P:RNA modification"/>
    <property type="evidence" value="ECO:0007669"/>
    <property type="project" value="InterPro"/>
</dbReference>
<gene>
    <name evidence="2" type="ORF">GOP47_0009905</name>
</gene>
<evidence type="ECO:0008006" key="4">
    <source>
        <dbReference type="Google" id="ProtNLM"/>
    </source>
</evidence>
<keyword evidence="1" id="KW-0677">Repeat</keyword>
<dbReference type="InterPro" id="IPR046960">
    <property type="entry name" value="PPR_At4g14850-like_plant"/>
</dbReference>
<dbReference type="GO" id="GO:0003723">
    <property type="term" value="F:RNA binding"/>
    <property type="evidence" value="ECO:0007669"/>
    <property type="project" value="InterPro"/>
</dbReference>
<dbReference type="OrthoDB" id="9990610at2759"/>